<sequence length="329" mass="33793">MPQHLSPDAAIDPYDVIVVGGGPAGLQAALTLGRVRRSTLLLDSGEYRNGSADAIHNMVTRDGTTPAEFRATARAELAEYDSVKIREATATEIVQVPGSGFVVFLDNGGVVAGRTLLLATGLRDQLPPTPGLQELFGSLVAHCPYCHGFEYADTHVAVLGSGSQVPRMALLMERVASRITVLTNGGELDPTHRTILDAAGVTVRADEVTALRRDGSGVRVTFAHGADEQVGGVLVGTAPVQSAPFAEQLGLDLLPSGCTEVDPVGRTSMRGVYAAGDSAHTAATPVPLSSVVAAAAAGKNAAMALDADLLTIDHGLLAPGAPKPAGRVS</sequence>
<dbReference type="Pfam" id="PF07992">
    <property type="entry name" value="Pyr_redox_2"/>
    <property type="match status" value="1"/>
</dbReference>
<keyword evidence="2" id="KW-0560">Oxidoreductase</keyword>
<dbReference type="InterPro" id="IPR023753">
    <property type="entry name" value="FAD/NAD-binding_dom"/>
</dbReference>
<evidence type="ECO:0000256" key="1">
    <source>
        <dbReference type="ARBA" id="ARBA00022630"/>
    </source>
</evidence>
<comment type="caution">
    <text evidence="5">The sequence shown here is derived from an EMBL/GenBank/DDBJ whole genome shotgun (WGS) entry which is preliminary data.</text>
</comment>
<evidence type="ECO:0000256" key="2">
    <source>
        <dbReference type="ARBA" id="ARBA00023002"/>
    </source>
</evidence>
<dbReference type="InterPro" id="IPR036188">
    <property type="entry name" value="FAD/NAD-bd_sf"/>
</dbReference>
<dbReference type="Gene3D" id="3.50.50.60">
    <property type="entry name" value="FAD/NAD(P)-binding domain"/>
    <property type="match status" value="2"/>
</dbReference>
<organism evidence="5 6">
    <name type="scientific">Promicromonospora thailandica</name>
    <dbReference type="NCBI Taxonomy" id="765201"/>
    <lineage>
        <taxon>Bacteria</taxon>
        <taxon>Bacillati</taxon>
        <taxon>Actinomycetota</taxon>
        <taxon>Actinomycetes</taxon>
        <taxon>Micrococcales</taxon>
        <taxon>Promicromonosporaceae</taxon>
        <taxon>Promicromonospora</taxon>
    </lineage>
</organism>
<dbReference type="PRINTS" id="PR00368">
    <property type="entry name" value="FADPNR"/>
</dbReference>
<dbReference type="EMBL" id="JAMTCS010000001">
    <property type="protein sequence ID" value="MCP2263262.1"/>
    <property type="molecule type" value="Genomic_DNA"/>
</dbReference>
<evidence type="ECO:0000313" key="6">
    <source>
        <dbReference type="Proteomes" id="UP001139493"/>
    </source>
</evidence>
<protein>
    <submittedName>
        <fullName evidence="5">Thioredoxin reductase</fullName>
    </submittedName>
</protein>
<gene>
    <name evidence="5" type="ORF">APR03_000585</name>
</gene>
<dbReference type="PRINTS" id="PR00469">
    <property type="entry name" value="PNDRDTASEII"/>
</dbReference>
<reference evidence="5" key="1">
    <citation type="submission" date="2022-06" db="EMBL/GenBank/DDBJ databases">
        <title>Genomic Encyclopedia of Archaeal and Bacterial Type Strains, Phase II (KMG-II): from individual species to whole genera.</title>
        <authorList>
            <person name="Goeker M."/>
        </authorList>
    </citation>
    <scope>NUCLEOTIDE SEQUENCE</scope>
    <source>
        <strain evidence="5">DSM 26652</strain>
    </source>
</reference>
<comment type="catalytic activity">
    <reaction evidence="3">
        <text>[thioredoxin]-dithiol + NADP(+) = [thioredoxin]-disulfide + NADPH + H(+)</text>
        <dbReference type="Rhea" id="RHEA:20345"/>
        <dbReference type="Rhea" id="RHEA-COMP:10698"/>
        <dbReference type="Rhea" id="RHEA-COMP:10700"/>
        <dbReference type="ChEBI" id="CHEBI:15378"/>
        <dbReference type="ChEBI" id="CHEBI:29950"/>
        <dbReference type="ChEBI" id="CHEBI:50058"/>
        <dbReference type="ChEBI" id="CHEBI:57783"/>
        <dbReference type="ChEBI" id="CHEBI:58349"/>
        <dbReference type="EC" id="1.8.1.9"/>
    </reaction>
</comment>
<dbReference type="RefSeq" id="WP_253832579.1">
    <property type="nucleotide sequence ID" value="NZ_JAMTCS010000001.1"/>
</dbReference>
<dbReference type="GO" id="GO:0004791">
    <property type="term" value="F:thioredoxin-disulfide reductase (NADPH) activity"/>
    <property type="evidence" value="ECO:0007669"/>
    <property type="project" value="UniProtKB-EC"/>
</dbReference>
<evidence type="ECO:0000259" key="4">
    <source>
        <dbReference type="Pfam" id="PF07992"/>
    </source>
</evidence>
<dbReference type="SUPFAM" id="SSF51905">
    <property type="entry name" value="FAD/NAD(P)-binding domain"/>
    <property type="match status" value="1"/>
</dbReference>
<dbReference type="Proteomes" id="UP001139493">
    <property type="component" value="Unassembled WGS sequence"/>
</dbReference>
<name>A0A9X2G103_9MICO</name>
<evidence type="ECO:0000313" key="5">
    <source>
        <dbReference type="EMBL" id="MCP2263262.1"/>
    </source>
</evidence>
<keyword evidence="1" id="KW-0285">Flavoprotein</keyword>
<dbReference type="AlphaFoldDB" id="A0A9X2G103"/>
<proteinExistence type="predicted"/>
<feature type="domain" description="FAD/NAD(P)-binding" evidence="4">
    <location>
        <begin position="14"/>
        <end position="285"/>
    </location>
</feature>
<dbReference type="PANTHER" id="PTHR48105">
    <property type="entry name" value="THIOREDOXIN REDUCTASE 1-RELATED-RELATED"/>
    <property type="match status" value="1"/>
</dbReference>
<evidence type="ECO:0000256" key="3">
    <source>
        <dbReference type="ARBA" id="ARBA00048132"/>
    </source>
</evidence>
<accession>A0A9X2G103</accession>
<keyword evidence="6" id="KW-1185">Reference proteome</keyword>
<dbReference type="InterPro" id="IPR050097">
    <property type="entry name" value="Ferredoxin-NADP_redctase_2"/>
</dbReference>